<reference evidence="2" key="1">
    <citation type="journal article" date="2021" name="Mol. Ecol. Resour.">
        <title>Apolygus lucorum genome provides insights into omnivorousness and mesophyll feeding.</title>
        <authorList>
            <person name="Liu Y."/>
            <person name="Liu H."/>
            <person name="Wang H."/>
            <person name="Huang T."/>
            <person name="Liu B."/>
            <person name="Yang B."/>
            <person name="Yin L."/>
            <person name="Li B."/>
            <person name="Zhang Y."/>
            <person name="Zhang S."/>
            <person name="Jiang F."/>
            <person name="Zhang X."/>
            <person name="Ren Y."/>
            <person name="Wang B."/>
            <person name="Wang S."/>
            <person name="Lu Y."/>
            <person name="Wu K."/>
            <person name="Fan W."/>
            <person name="Wang G."/>
        </authorList>
    </citation>
    <scope>NUCLEOTIDE SEQUENCE</scope>
    <source>
        <strain evidence="2">12Hb</strain>
    </source>
</reference>
<keyword evidence="1" id="KW-0175">Coiled coil</keyword>
<accession>A0A8S9X2M2</accession>
<organism evidence="2 3">
    <name type="scientific">Apolygus lucorum</name>
    <name type="common">Small green plant bug</name>
    <name type="synonym">Lygocoris lucorum</name>
    <dbReference type="NCBI Taxonomy" id="248454"/>
    <lineage>
        <taxon>Eukaryota</taxon>
        <taxon>Metazoa</taxon>
        <taxon>Ecdysozoa</taxon>
        <taxon>Arthropoda</taxon>
        <taxon>Hexapoda</taxon>
        <taxon>Insecta</taxon>
        <taxon>Pterygota</taxon>
        <taxon>Neoptera</taxon>
        <taxon>Paraneoptera</taxon>
        <taxon>Hemiptera</taxon>
        <taxon>Heteroptera</taxon>
        <taxon>Panheteroptera</taxon>
        <taxon>Cimicomorpha</taxon>
        <taxon>Miridae</taxon>
        <taxon>Mirini</taxon>
        <taxon>Apolygus</taxon>
    </lineage>
</organism>
<evidence type="ECO:0000256" key="1">
    <source>
        <dbReference type="SAM" id="Coils"/>
    </source>
</evidence>
<evidence type="ECO:0000313" key="2">
    <source>
        <dbReference type="EMBL" id="KAF6202719.1"/>
    </source>
</evidence>
<comment type="caution">
    <text evidence="2">The sequence shown here is derived from an EMBL/GenBank/DDBJ whole genome shotgun (WGS) entry which is preliminary data.</text>
</comment>
<feature type="coiled-coil region" evidence="1">
    <location>
        <begin position="103"/>
        <end position="130"/>
    </location>
</feature>
<gene>
    <name evidence="2" type="ORF">GE061_003121</name>
</gene>
<keyword evidence="3" id="KW-1185">Reference proteome</keyword>
<dbReference type="EMBL" id="WIXP02000011">
    <property type="protein sequence ID" value="KAF6202719.1"/>
    <property type="molecule type" value="Genomic_DNA"/>
</dbReference>
<evidence type="ECO:0000313" key="3">
    <source>
        <dbReference type="Proteomes" id="UP000466442"/>
    </source>
</evidence>
<sequence length="178" mass="20279">MLTNPHIDNEYKYVPNERFDYQMQAYPRRMLYLTIALGLVAAVSSDDSLKPVLAVQLSNLKFLAETTEKMLNDSIAIQLNSVVKSELNCWNDSTTAYIKMVVNAEKESGLNRLRTNAENLLNNVEAMDDAQLKNLQEDLYQKDNSLLKTIPEAVNKYYGMVSEFVSALNVLKKIKCQF</sequence>
<proteinExistence type="predicted"/>
<protein>
    <submittedName>
        <fullName evidence="2">Uncharacterized protein</fullName>
    </submittedName>
</protein>
<dbReference type="Proteomes" id="UP000466442">
    <property type="component" value="Unassembled WGS sequence"/>
</dbReference>
<name>A0A8S9X2M2_APOLU</name>
<dbReference type="AlphaFoldDB" id="A0A8S9X2M2"/>